<feature type="transmembrane region" description="Helical" evidence="6">
    <location>
        <begin position="80"/>
        <end position="99"/>
    </location>
</feature>
<name>A0A6J4N6I5_9ACTN</name>
<evidence type="ECO:0000256" key="3">
    <source>
        <dbReference type="ARBA" id="ARBA00022989"/>
    </source>
</evidence>
<evidence type="ECO:0000256" key="4">
    <source>
        <dbReference type="ARBA" id="ARBA00023136"/>
    </source>
</evidence>
<dbReference type="AlphaFoldDB" id="A0A6J4N6I5"/>
<sequence length="287" mass="30730">MAVLFRQSRTTRTSAPAATPYRPGIADLTPRLLPRLWPYWVTVYRRTWRGSVITSFLMPFLYLTAMGIGLGSFVDDNAGPAALGGISYLAYIAPGLLATSAMQTAIGESTYPVMGAFKWHRVYFSMAATPLRVADIVGGQLAFTAFRILLSGAVFLGVLAGFGVLDSAAGGLGALAVAVLLGAAHAAPTIALTSRMRSESGFALVFRLGLMPMFLFSGAFFPITQLPDAVAWLARLMPIWHGVELSRMLTLGDVVVLPAVGHLGYLVVLLLLGWYLSITGFVKRLSQ</sequence>
<feature type="transmembrane region" description="Helical" evidence="6">
    <location>
        <begin position="171"/>
        <end position="192"/>
    </location>
</feature>
<dbReference type="InterPro" id="IPR013525">
    <property type="entry name" value="ABC2_TM"/>
</dbReference>
<protein>
    <recommendedName>
        <fullName evidence="6">Transport permease protein</fullName>
    </recommendedName>
</protein>
<dbReference type="InterPro" id="IPR000412">
    <property type="entry name" value="ABC_2_transport"/>
</dbReference>
<comment type="similarity">
    <text evidence="6">Belongs to the ABC-2 integral membrane protein family.</text>
</comment>
<feature type="transmembrane region" description="Helical" evidence="6">
    <location>
        <begin position="255"/>
        <end position="276"/>
    </location>
</feature>
<dbReference type="PANTHER" id="PTHR43229:SF2">
    <property type="entry name" value="NODULATION PROTEIN J"/>
    <property type="match status" value="1"/>
</dbReference>
<dbReference type="PROSITE" id="PS51012">
    <property type="entry name" value="ABC_TM2"/>
    <property type="match status" value="1"/>
</dbReference>
<organism evidence="8">
    <name type="scientific">uncultured Nocardioidaceae bacterium</name>
    <dbReference type="NCBI Taxonomy" id="253824"/>
    <lineage>
        <taxon>Bacteria</taxon>
        <taxon>Bacillati</taxon>
        <taxon>Actinomycetota</taxon>
        <taxon>Actinomycetes</taxon>
        <taxon>Propionibacteriales</taxon>
        <taxon>Nocardioidaceae</taxon>
        <taxon>environmental samples</taxon>
    </lineage>
</organism>
<dbReference type="GO" id="GO:0046677">
    <property type="term" value="P:response to antibiotic"/>
    <property type="evidence" value="ECO:0007669"/>
    <property type="project" value="UniProtKB-KW"/>
</dbReference>
<dbReference type="PANTHER" id="PTHR43229">
    <property type="entry name" value="NODULATION PROTEIN J"/>
    <property type="match status" value="1"/>
</dbReference>
<evidence type="ECO:0000256" key="5">
    <source>
        <dbReference type="ARBA" id="ARBA00023251"/>
    </source>
</evidence>
<dbReference type="InterPro" id="IPR051784">
    <property type="entry name" value="Nod_factor_ABC_transporter"/>
</dbReference>
<evidence type="ECO:0000256" key="1">
    <source>
        <dbReference type="ARBA" id="ARBA00004141"/>
    </source>
</evidence>
<evidence type="ECO:0000259" key="7">
    <source>
        <dbReference type="PROSITE" id="PS51012"/>
    </source>
</evidence>
<feature type="transmembrane region" description="Helical" evidence="6">
    <location>
        <begin position="52"/>
        <end position="74"/>
    </location>
</feature>
<dbReference type="GO" id="GO:0043190">
    <property type="term" value="C:ATP-binding cassette (ABC) transporter complex"/>
    <property type="evidence" value="ECO:0007669"/>
    <property type="project" value="InterPro"/>
</dbReference>
<dbReference type="GO" id="GO:0140359">
    <property type="term" value="F:ABC-type transporter activity"/>
    <property type="evidence" value="ECO:0007669"/>
    <property type="project" value="InterPro"/>
</dbReference>
<feature type="domain" description="ABC transmembrane type-2" evidence="7">
    <location>
        <begin position="50"/>
        <end position="284"/>
    </location>
</feature>
<gene>
    <name evidence="8" type="ORF">AVDCRST_MAG21-1422</name>
</gene>
<accession>A0A6J4N6I5</accession>
<dbReference type="Pfam" id="PF01061">
    <property type="entry name" value="ABC2_membrane"/>
    <property type="match status" value="1"/>
</dbReference>
<feature type="transmembrane region" description="Helical" evidence="6">
    <location>
        <begin position="141"/>
        <end position="165"/>
    </location>
</feature>
<reference evidence="8" key="1">
    <citation type="submission" date="2020-02" db="EMBL/GenBank/DDBJ databases">
        <authorList>
            <person name="Meier V. D."/>
        </authorList>
    </citation>
    <scope>NUCLEOTIDE SEQUENCE</scope>
    <source>
        <strain evidence="8">AVDCRST_MAG21</strain>
    </source>
</reference>
<comment type="subcellular location">
    <subcellularLocation>
        <location evidence="6">Cell membrane</location>
        <topology evidence="6">Multi-pass membrane protein</topology>
    </subcellularLocation>
    <subcellularLocation>
        <location evidence="1">Membrane</location>
        <topology evidence="1">Multi-pass membrane protein</topology>
    </subcellularLocation>
</comment>
<proteinExistence type="inferred from homology"/>
<dbReference type="EMBL" id="CADCUL010000139">
    <property type="protein sequence ID" value="CAA9379598.1"/>
    <property type="molecule type" value="Genomic_DNA"/>
</dbReference>
<evidence type="ECO:0000256" key="6">
    <source>
        <dbReference type="RuleBase" id="RU361157"/>
    </source>
</evidence>
<dbReference type="InterPro" id="IPR047817">
    <property type="entry name" value="ABC2_TM_bact-type"/>
</dbReference>
<keyword evidence="3 6" id="KW-1133">Transmembrane helix</keyword>
<dbReference type="PIRSF" id="PIRSF006648">
    <property type="entry name" value="DrrB"/>
    <property type="match status" value="1"/>
</dbReference>
<evidence type="ECO:0000256" key="2">
    <source>
        <dbReference type="ARBA" id="ARBA00022692"/>
    </source>
</evidence>
<keyword evidence="6" id="KW-1003">Cell membrane</keyword>
<keyword evidence="6" id="KW-0813">Transport</keyword>
<keyword evidence="2 6" id="KW-0812">Transmembrane</keyword>
<dbReference type="PRINTS" id="PR00164">
    <property type="entry name" value="ABC2TRNSPORT"/>
</dbReference>
<keyword evidence="4 6" id="KW-0472">Membrane</keyword>
<evidence type="ECO:0000313" key="8">
    <source>
        <dbReference type="EMBL" id="CAA9379598.1"/>
    </source>
</evidence>
<keyword evidence="5" id="KW-0046">Antibiotic resistance</keyword>
<feature type="transmembrane region" description="Helical" evidence="6">
    <location>
        <begin position="204"/>
        <end position="223"/>
    </location>
</feature>